<protein>
    <submittedName>
        <fullName evidence="1">Uncharacterized protein</fullName>
    </submittedName>
</protein>
<comment type="caution">
    <text evidence="1">The sequence shown here is derived from an EMBL/GenBank/DDBJ whole genome shotgun (WGS) entry which is preliminary data.</text>
</comment>
<proteinExistence type="predicted"/>
<sequence>LVTNIITQVRALRYAIGRIEWLRVIPVNRNILPPTTTQTTVTLGLKHPSQQYNEQGI</sequence>
<keyword evidence="2" id="KW-1185">Reference proteome</keyword>
<gene>
    <name evidence="1" type="ORF">HHI36_008889</name>
</gene>
<name>A0ABD2MUM8_9CUCU</name>
<dbReference type="EMBL" id="JABFTP020000021">
    <property type="protein sequence ID" value="KAL3269831.1"/>
    <property type="molecule type" value="Genomic_DNA"/>
</dbReference>
<dbReference type="AlphaFoldDB" id="A0ABD2MUM8"/>
<organism evidence="1 2">
    <name type="scientific">Cryptolaemus montrouzieri</name>
    <dbReference type="NCBI Taxonomy" id="559131"/>
    <lineage>
        <taxon>Eukaryota</taxon>
        <taxon>Metazoa</taxon>
        <taxon>Ecdysozoa</taxon>
        <taxon>Arthropoda</taxon>
        <taxon>Hexapoda</taxon>
        <taxon>Insecta</taxon>
        <taxon>Pterygota</taxon>
        <taxon>Neoptera</taxon>
        <taxon>Endopterygota</taxon>
        <taxon>Coleoptera</taxon>
        <taxon>Polyphaga</taxon>
        <taxon>Cucujiformia</taxon>
        <taxon>Coccinelloidea</taxon>
        <taxon>Coccinellidae</taxon>
        <taxon>Scymninae</taxon>
        <taxon>Scymnini</taxon>
        <taxon>Cryptolaemus</taxon>
    </lineage>
</organism>
<evidence type="ECO:0000313" key="1">
    <source>
        <dbReference type="EMBL" id="KAL3269831.1"/>
    </source>
</evidence>
<feature type="non-terminal residue" evidence="1">
    <location>
        <position position="1"/>
    </location>
</feature>
<accession>A0ABD2MUM8</accession>
<evidence type="ECO:0000313" key="2">
    <source>
        <dbReference type="Proteomes" id="UP001516400"/>
    </source>
</evidence>
<reference evidence="1 2" key="1">
    <citation type="journal article" date="2021" name="BMC Biol.">
        <title>Horizontally acquired antibacterial genes associated with adaptive radiation of ladybird beetles.</title>
        <authorList>
            <person name="Li H.S."/>
            <person name="Tang X.F."/>
            <person name="Huang Y.H."/>
            <person name="Xu Z.Y."/>
            <person name="Chen M.L."/>
            <person name="Du X.Y."/>
            <person name="Qiu B.Y."/>
            <person name="Chen P.T."/>
            <person name="Zhang W."/>
            <person name="Slipinski A."/>
            <person name="Escalona H.E."/>
            <person name="Waterhouse R.M."/>
            <person name="Zwick A."/>
            <person name="Pang H."/>
        </authorList>
    </citation>
    <scope>NUCLEOTIDE SEQUENCE [LARGE SCALE GENOMIC DNA]</scope>
    <source>
        <strain evidence="1">SYSU2018</strain>
    </source>
</reference>
<dbReference type="Proteomes" id="UP001516400">
    <property type="component" value="Unassembled WGS sequence"/>
</dbReference>